<reference evidence="1" key="2">
    <citation type="journal article" date="2020" name="Front. Microbiol.">
        <title>Genetic Variants of the DSF Quorum Sensing System in Stenotrophomonas maltophilia Influence Virulence and Resistance Phenotypes Among Genotypically Diverse Clinical Isolates.</title>
        <authorList>
            <person name="Yero D."/>
            <person name="Huedo P."/>
            <person name="Conchillo-Sole O."/>
            <person name="Martinez-Servat S."/>
            <person name="Mamat U."/>
            <person name="Coves X."/>
            <person name="Llanas F."/>
            <person name="Roca I."/>
            <person name="Vila J."/>
            <person name="Schaible U.E."/>
            <person name="Daura X."/>
            <person name="Gibert I."/>
        </authorList>
    </citation>
    <scope>NUCLEOTIDE SEQUENCE</scope>
    <source>
        <strain evidence="1">OG156</strain>
    </source>
</reference>
<evidence type="ECO:0000313" key="4">
    <source>
        <dbReference type="Proteomes" id="UP000822271"/>
    </source>
</evidence>
<reference evidence="1" key="1">
    <citation type="submission" date="2018-09" db="EMBL/GenBank/DDBJ databases">
        <authorList>
            <person name="Groschel M."/>
            <person name="Kohl T."/>
            <person name="Conchillo-Sole O."/>
            <person name="Mamat U."/>
            <person name="Yero D."/>
            <person name="Niemann S."/>
            <person name="Daura X."/>
            <person name="Gibert I."/>
        </authorList>
    </citation>
    <scope>NUCLEOTIDE SEQUENCE</scope>
    <source>
        <strain evidence="1">OG156</strain>
    </source>
</reference>
<name>A0AAW3S4Z6_STEMA</name>
<dbReference type="EMBL" id="RAUE01000017">
    <property type="protein sequence ID" value="MBA0311563.1"/>
    <property type="molecule type" value="Genomic_DNA"/>
</dbReference>
<accession>A0AAW3S4Z6</accession>
<evidence type="ECO:0000313" key="2">
    <source>
        <dbReference type="EMBL" id="QNG78582.1"/>
    </source>
</evidence>
<evidence type="ECO:0000313" key="3">
    <source>
        <dbReference type="Proteomes" id="UP000515598"/>
    </source>
</evidence>
<organism evidence="1 4">
    <name type="scientific">Stenotrophomonas maltophilia</name>
    <name type="common">Pseudomonas maltophilia</name>
    <name type="synonym">Xanthomonas maltophilia</name>
    <dbReference type="NCBI Taxonomy" id="40324"/>
    <lineage>
        <taxon>Bacteria</taxon>
        <taxon>Pseudomonadati</taxon>
        <taxon>Pseudomonadota</taxon>
        <taxon>Gammaproteobacteria</taxon>
        <taxon>Lysobacterales</taxon>
        <taxon>Lysobacteraceae</taxon>
        <taxon>Stenotrophomonas</taxon>
        <taxon>Stenotrophomonas maltophilia group</taxon>
    </lineage>
</organism>
<dbReference type="RefSeq" id="WP_049427014.1">
    <property type="nucleotide sequence ID" value="NZ_CP040433.1"/>
</dbReference>
<evidence type="ECO:0000313" key="1">
    <source>
        <dbReference type="EMBL" id="MBA0311563.1"/>
    </source>
</evidence>
<gene>
    <name evidence="1" type="ORF">D7Y33_11195</name>
    <name evidence="2" type="ORF">GPNADHDJ_02800</name>
</gene>
<proteinExistence type="predicted"/>
<dbReference type="AlphaFoldDB" id="A0AAW3S4Z6"/>
<dbReference type="Proteomes" id="UP000822271">
    <property type="component" value="Unassembled WGS sequence"/>
</dbReference>
<dbReference type="EMBL" id="CP060025">
    <property type="protein sequence ID" value="QNG78582.1"/>
    <property type="molecule type" value="Genomic_DNA"/>
</dbReference>
<protein>
    <submittedName>
        <fullName evidence="1">Uncharacterized protein</fullName>
    </submittedName>
</protein>
<sequence length="123" mass="13680">MSRYTLQPKRNNMPLVETIHETWIDAPSKAAFQALAAAQGLSMRAALAQLIEQHAQIREPFSPRCPTPWAGEAKGRERYKTALPSVQVAPQVAMALLIDANRIGIRQPEAVRQLVWRCIHASA</sequence>
<dbReference type="Proteomes" id="UP000515598">
    <property type="component" value="Chromosome"/>
</dbReference>
<reference evidence="2 3" key="3">
    <citation type="submission" date="2020-08" db="EMBL/GenBank/DDBJ databases">
        <title>Phenotypic and transcriptomic analysis of seven clinical Stenotrophomonas maltophilia isolates identify a small set of shared and commonly regulated genes involved in biofilm lifestyle.</title>
        <authorList>
            <person name="Alio I."/>
            <person name="Gudzuhn M."/>
            <person name="Streit W."/>
        </authorList>
    </citation>
    <scope>NUCLEOTIDE SEQUENCE [LARGE SCALE GENOMIC DNA]</scope>
    <source>
        <strain evidence="2 3">UHH_SKK55</strain>
    </source>
</reference>